<feature type="region of interest" description="Disordered" evidence="1">
    <location>
        <begin position="327"/>
        <end position="413"/>
    </location>
</feature>
<dbReference type="EMBL" id="JAEVFJ010000018">
    <property type="protein sequence ID" value="KAH8099698.1"/>
    <property type="molecule type" value="Genomic_DNA"/>
</dbReference>
<protein>
    <submittedName>
        <fullName evidence="2">Uncharacterized protein</fullName>
    </submittedName>
</protein>
<feature type="compositionally biased region" description="Polar residues" evidence="1">
    <location>
        <begin position="559"/>
        <end position="568"/>
    </location>
</feature>
<keyword evidence="3" id="KW-1185">Reference proteome</keyword>
<gene>
    <name evidence="2" type="ORF">BXZ70DRAFT_894283</name>
</gene>
<sequence>MSRISSDSSNSHSSISQGPLSSETEGRISISSTIYPGSSVNHSYDSHFSFQGHHQEPTRPSMTTSTSSHHDSFIDLFSPPNSPDTLEPSHPTHDRVTSISSTVSTTSFNVNPNFYKPASWDLPVLSIPSPGSKPPVPTAPKPDFSRRSVSMQPRSNRSSSADTVKGPLYDYVQPSPPPPTSLLNPRERADRVRQTRKLAQMFGQTPGNIEAIAFSQTAYQANAPSNHLSASGYGSQASSSGQKNRHLRGAASLSVATDPPDTPGRAIWPPPEGTLYISPSGARRHSSPFTAQDFLLPDIASVSSTSWSDYGGPSRDTSELIEVGSEEGIPHSDWSGHTGHGAARRGAASPGSPTSFMDLSDEEGPGDIHSIISLETPKASATRGVPFSPSTPSLQSQLTITSDDHDDDDRRRKREKVAKLHRFLGSRVPAELVLAQFDTRPAQAQLPSPQIRSAVDTMSKTLDSRKSLIRRRRSSSAAELRGAWVDDSDRLMEGLSEREKAINVRRAIKMEKMFGVAPPQTLYHTRQTASPTTQTRPSVSESPRTREPPQSPITDALRNLNQTPYVNRTNKKTHRPGTSESTEPLIRAPDLEDVPIGHVLSDIYLHYRHSLNSLNDIIDRDDKESLVDLHDYLHGSVADHAPLQQFMLQDTHHTIPSGSKAERRRSLPSRTSMTSLNSEISIGTINTYVTPPLPQDIDIDTFQNRRRRAAKLTQFFGVDYRDLMSEILESIEKGVEEEGGRGALKPDEVQDLLQKLKRLKIKRNNLS</sequence>
<proteinExistence type="predicted"/>
<feature type="compositionally biased region" description="Low complexity" evidence="1">
    <location>
        <begin position="1"/>
        <end position="16"/>
    </location>
</feature>
<feature type="region of interest" description="Disordered" evidence="1">
    <location>
        <begin position="1"/>
        <end position="110"/>
    </location>
</feature>
<name>A0A8K0ULS2_9AGAR</name>
<dbReference type="OrthoDB" id="354769at2759"/>
<accession>A0A8K0ULS2</accession>
<reference evidence="2" key="1">
    <citation type="journal article" date="2021" name="New Phytol.">
        <title>Evolutionary innovations through gain and loss of genes in the ectomycorrhizal Boletales.</title>
        <authorList>
            <person name="Wu G."/>
            <person name="Miyauchi S."/>
            <person name="Morin E."/>
            <person name="Kuo A."/>
            <person name="Drula E."/>
            <person name="Varga T."/>
            <person name="Kohler A."/>
            <person name="Feng B."/>
            <person name="Cao Y."/>
            <person name="Lipzen A."/>
            <person name="Daum C."/>
            <person name="Hundley H."/>
            <person name="Pangilinan J."/>
            <person name="Johnson J."/>
            <person name="Barry K."/>
            <person name="LaButti K."/>
            <person name="Ng V."/>
            <person name="Ahrendt S."/>
            <person name="Min B."/>
            <person name="Choi I.G."/>
            <person name="Park H."/>
            <person name="Plett J.M."/>
            <person name="Magnuson J."/>
            <person name="Spatafora J.W."/>
            <person name="Nagy L.G."/>
            <person name="Henrissat B."/>
            <person name="Grigoriev I.V."/>
            <person name="Yang Z.L."/>
            <person name="Xu J."/>
            <person name="Martin F.M."/>
        </authorList>
    </citation>
    <scope>NUCLEOTIDE SEQUENCE</scope>
    <source>
        <strain evidence="2">KKN 215</strain>
    </source>
</reference>
<evidence type="ECO:0000313" key="3">
    <source>
        <dbReference type="Proteomes" id="UP000813824"/>
    </source>
</evidence>
<feature type="region of interest" description="Disordered" evidence="1">
    <location>
        <begin position="654"/>
        <end position="673"/>
    </location>
</feature>
<comment type="caution">
    <text evidence="2">The sequence shown here is derived from an EMBL/GenBank/DDBJ whole genome shotgun (WGS) entry which is preliminary data.</text>
</comment>
<feature type="compositionally biased region" description="Polar residues" evidence="1">
    <location>
        <begin position="522"/>
        <end position="542"/>
    </location>
</feature>
<feature type="compositionally biased region" description="Low complexity" evidence="1">
    <location>
        <begin position="97"/>
        <end position="107"/>
    </location>
</feature>
<dbReference type="AlphaFoldDB" id="A0A8K0ULS2"/>
<organism evidence="2 3">
    <name type="scientific">Cristinia sonorae</name>
    <dbReference type="NCBI Taxonomy" id="1940300"/>
    <lineage>
        <taxon>Eukaryota</taxon>
        <taxon>Fungi</taxon>
        <taxon>Dikarya</taxon>
        <taxon>Basidiomycota</taxon>
        <taxon>Agaricomycotina</taxon>
        <taxon>Agaricomycetes</taxon>
        <taxon>Agaricomycetidae</taxon>
        <taxon>Agaricales</taxon>
        <taxon>Pleurotineae</taxon>
        <taxon>Stephanosporaceae</taxon>
        <taxon>Cristinia</taxon>
    </lineage>
</organism>
<evidence type="ECO:0000313" key="2">
    <source>
        <dbReference type="EMBL" id="KAH8099698.1"/>
    </source>
</evidence>
<feature type="compositionally biased region" description="Low complexity" evidence="1">
    <location>
        <begin position="229"/>
        <end position="242"/>
    </location>
</feature>
<feature type="compositionally biased region" description="Polar residues" evidence="1">
    <location>
        <begin position="17"/>
        <end position="49"/>
    </location>
</feature>
<feature type="compositionally biased region" description="Low complexity" evidence="1">
    <location>
        <begin position="336"/>
        <end position="353"/>
    </location>
</feature>
<feature type="region of interest" description="Disordered" evidence="1">
    <location>
        <begin position="227"/>
        <end position="272"/>
    </location>
</feature>
<feature type="compositionally biased region" description="Polar residues" evidence="1">
    <location>
        <begin position="147"/>
        <end position="162"/>
    </location>
</feature>
<feature type="region of interest" description="Disordered" evidence="1">
    <location>
        <begin position="519"/>
        <end position="586"/>
    </location>
</feature>
<feature type="compositionally biased region" description="Polar residues" evidence="1">
    <location>
        <begin position="388"/>
        <end position="401"/>
    </location>
</feature>
<dbReference type="Proteomes" id="UP000813824">
    <property type="component" value="Unassembled WGS sequence"/>
</dbReference>
<feature type="compositionally biased region" description="Low complexity" evidence="1">
    <location>
        <begin position="58"/>
        <end position="67"/>
    </location>
</feature>
<feature type="region of interest" description="Disordered" evidence="1">
    <location>
        <begin position="125"/>
        <end position="193"/>
    </location>
</feature>
<feature type="compositionally biased region" description="Pro residues" evidence="1">
    <location>
        <begin position="131"/>
        <end position="140"/>
    </location>
</feature>
<evidence type="ECO:0000256" key="1">
    <source>
        <dbReference type="SAM" id="MobiDB-lite"/>
    </source>
</evidence>